<dbReference type="GO" id="GO:0032259">
    <property type="term" value="P:methylation"/>
    <property type="evidence" value="ECO:0007669"/>
    <property type="project" value="UniProtKB-KW"/>
</dbReference>
<name>A0AAE8W771_9ACTN</name>
<dbReference type="Gene3D" id="1.10.10.10">
    <property type="entry name" value="Winged helix-like DNA-binding domain superfamily/Winged helix DNA-binding domain"/>
    <property type="match status" value="1"/>
</dbReference>
<dbReference type="PROSITE" id="PS51683">
    <property type="entry name" value="SAM_OMT_II"/>
    <property type="match status" value="1"/>
</dbReference>
<dbReference type="GO" id="GO:0008171">
    <property type="term" value="F:O-methyltransferase activity"/>
    <property type="evidence" value="ECO:0007669"/>
    <property type="project" value="InterPro"/>
</dbReference>
<dbReference type="Proteomes" id="UP000318720">
    <property type="component" value="Unassembled WGS sequence"/>
</dbReference>
<dbReference type="InterPro" id="IPR012967">
    <property type="entry name" value="COMT_dimerisation"/>
</dbReference>
<dbReference type="InterPro" id="IPR036388">
    <property type="entry name" value="WH-like_DNA-bd_sf"/>
</dbReference>
<keyword evidence="2" id="KW-0808">Transferase</keyword>
<dbReference type="SUPFAM" id="SSF46785">
    <property type="entry name" value="Winged helix' DNA-binding domain"/>
    <property type="match status" value="1"/>
</dbReference>
<dbReference type="PANTHER" id="PTHR43712">
    <property type="entry name" value="PUTATIVE (AFU_ORTHOLOGUE AFUA_4G14580)-RELATED"/>
    <property type="match status" value="1"/>
</dbReference>
<accession>A0AAE8W771</accession>
<dbReference type="Pfam" id="PF08100">
    <property type="entry name" value="Dimerisation"/>
    <property type="match status" value="1"/>
</dbReference>
<evidence type="ECO:0000259" key="5">
    <source>
        <dbReference type="Pfam" id="PF00891"/>
    </source>
</evidence>
<feature type="domain" description="O-methyltransferase C-terminal" evidence="5">
    <location>
        <begin position="214"/>
        <end position="398"/>
    </location>
</feature>
<dbReference type="CDD" id="cd02440">
    <property type="entry name" value="AdoMet_MTases"/>
    <property type="match status" value="1"/>
</dbReference>
<dbReference type="GO" id="GO:0046983">
    <property type="term" value="F:protein dimerization activity"/>
    <property type="evidence" value="ECO:0007669"/>
    <property type="project" value="InterPro"/>
</dbReference>
<dbReference type="SUPFAM" id="SSF53335">
    <property type="entry name" value="S-adenosyl-L-methionine-dependent methyltransferases"/>
    <property type="match status" value="1"/>
</dbReference>
<dbReference type="AlphaFoldDB" id="A0AAE8W771"/>
<comment type="caution">
    <text evidence="7">The sequence shown here is derived from an EMBL/GenBank/DDBJ whole genome shotgun (WGS) entry which is preliminary data.</text>
</comment>
<evidence type="ECO:0000256" key="2">
    <source>
        <dbReference type="ARBA" id="ARBA00022679"/>
    </source>
</evidence>
<dbReference type="Pfam" id="PF00891">
    <property type="entry name" value="Methyltransf_2"/>
    <property type="match status" value="1"/>
</dbReference>
<evidence type="ECO:0000313" key="8">
    <source>
        <dbReference type="Proteomes" id="UP000318720"/>
    </source>
</evidence>
<dbReference type="InterPro" id="IPR029063">
    <property type="entry name" value="SAM-dependent_MTases_sf"/>
</dbReference>
<keyword evidence="3" id="KW-0949">S-adenosyl-L-methionine</keyword>
<dbReference type="InterPro" id="IPR001077">
    <property type="entry name" value="COMT_C"/>
</dbReference>
<gene>
    <name evidence="7" type="ORF">Sipo8835_10315</name>
</gene>
<dbReference type="PANTHER" id="PTHR43712:SF2">
    <property type="entry name" value="O-METHYLTRANSFERASE CICE"/>
    <property type="match status" value="1"/>
</dbReference>
<dbReference type="Gene3D" id="3.40.50.150">
    <property type="entry name" value="Vaccinia Virus protein VP39"/>
    <property type="match status" value="1"/>
</dbReference>
<feature type="region of interest" description="Disordered" evidence="4">
    <location>
        <begin position="45"/>
        <end position="64"/>
    </location>
</feature>
<organism evidence="7 8">
    <name type="scientific">Streptomyces ipomoeae</name>
    <dbReference type="NCBI Taxonomy" id="103232"/>
    <lineage>
        <taxon>Bacteria</taxon>
        <taxon>Bacillati</taxon>
        <taxon>Actinomycetota</taxon>
        <taxon>Actinomycetes</taxon>
        <taxon>Kitasatosporales</taxon>
        <taxon>Streptomycetaceae</taxon>
        <taxon>Streptomyces</taxon>
    </lineage>
</organism>
<dbReference type="InterPro" id="IPR016461">
    <property type="entry name" value="COMT-like"/>
</dbReference>
<keyword evidence="1 7" id="KW-0489">Methyltransferase</keyword>
<proteinExistence type="predicted"/>
<feature type="region of interest" description="Disordered" evidence="4">
    <location>
        <begin position="1"/>
        <end position="27"/>
    </location>
</feature>
<reference evidence="7 8" key="1">
    <citation type="submission" date="2019-03" db="EMBL/GenBank/DDBJ databases">
        <title>Comparative genomic analyses of the sweetpotato soil rot pathogen, Streptomyces ipomoeae.</title>
        <authorList>
            <person name="Ruschel Soares N."/>
            <person name="Badger J.H."/>
            <person name="Huguet-Tapia J.C."/>
            <person name="Clark C.A."/>
            <person name="Pettis G.S."/>
        </authorList>
    </citation>
    <scope>NUCLEOTIDE SEQUENCE [LARGE SCALE GENOMIC DNA]</scope>
    <source>
        <strain evidence="7 8">88-35</strain>
    </source>
</reference>
<evidence type="ECO:0000256" key="3">
    <source>
        <dbReference type="ARBA" id="ARBA00022691"/>
    </source>
</evidence>
<evidence type="ECO:0000259" key="6">
    <source>
        <dbReference type="Pfam" id="PF08100"/>
    </source>
</evidence>
<sequence length="417" mass="45944">MAPSPITATSSRTAMPDRLPSYAEHPRCRHTNLAAGPRRLVEHGWNQVPGQGRQPSSSRARAPLPTVGRSWTRRRRMTTEQIDLGTADTAQPWRVIDIVGGYRRALAVLGAWRLDVFTELGHGPRSARQLAEKLGLHREALRDLLHALAGLDLVTLDEHGDYTLTPHAHCLVPDRPGYIGGFLDNQENEVHPAWRGLADTLRTGLPTPRDDDSPYTPMYASQEQRDGFLDAMDFIVAPLARQLAARDWSRFRTVLDVGGARGSLATTLVEAHPHLRATVFDLPELAPAFARFTAGRESADRLGFEGGDFFRDPLPRADAVILGHVLHNWPPDVRRSLIRSAADAVNPGGALLIYDAMLDEDTPRLINALLSLDMRMWSGGSQYLADDCVAWLTEAGFQNVERHPHGASSSLVVGHKP</sequence>
<evidence type="ECO:0000256" key="4">
    <source>
        <dbReference type="SAM" id="MobiDB-lite"/>
    </source>
</evidence>
<feature type="domain" description="O-methyltransferase dimerisation" evidence="6">
    <location>
        <begin position="98"/>
        <end position="173"/>
    </location>
</feature>
<evidence type="ECO:0000256" key="1">
    <source>
        <dbReference type="ARBA" id="ARBA00022603"/>
    </source>
</evidence>
<evidence type="ECO:0000313" key="7">
    <source>
        <dbReference type="EMBL" id="TQE36361.1"/>
    </source>
</evidence>
<protein>
    <submittedName>
        <fullName evidence="7">Methyltransferase domain-containing protein</fullName>
    </submittedName>
</protein>
<feature type="compositionally biased region" description="Polar residues" evidence="4">
    <location>
        <begin position="1"/>
        <end position="13"/>
    </location>
</feature>
<dbReference type="EMBL" id="SPAZ01000092">
    <property type="protein sequence ID" value="TQE36361.1"/>
    <property type="molecule type" value="Genomic_DNA"/>
</dbReference>
<dbReference type="InterPro" id="IPR036390">
    <property type="entry name" value="WH_DNA-bd_sf"/>
</dbReference>